<name>A0ABD1ZH64_9MARC</name>
<keyword evidence="2" id="KW-1185">Reference proteome</keyword>
<comment type="caution">
    <text evidence="1">The sequence shown here is derived from an EMBL/GenBank/DDBJ whole genome shotgun (WGS) entry which is preliminary data.</text>
</comment>
<accession>A0ABD1ZH64</accession>
<protein>
    <submittedName>
        <fullName evidence="1">Uncharacterized protein</fullName>
    </submittedName>
</protein>
<sequence length="114" mass="12449">MPSDTWYLLRGYGRKFAWGVLPFIPDFARARTNGHRERPTAEGQAGNLDFSTVMIHALNWIMVTVRDTLAATRAGTSIVKTLMEYSSIGHAHVSVGFKKNAAGSVDPSGVWSPA</sequence>
<evidence type="ECO:0000313" key="1">
    <source>
        <dbReference type="EMBL" id="KAL2650422.1"/>
    </source>
</evidence>
<proteinExistence type="predicted"/>
<organism evidence="1 2">
    <name type="scientific">Riccia fluitans</name>
    <dbReference type="NCBI Taxonomy" id="41844"/>
    <lineage>
        <taxon>Eukaryota</taxon>
        <taxon>Viridiplantae</taxon>
        <taxon>Streptophyta</taxon>
        <taxon>Embryophyta</taxon>
        <taxon>Marchantiophyta</taxon>
        <taxon>Marchantiopsida</taxon>
        <taxon>Marchantiidae</taxon>
        <taxon>Marchantiales</taxon>
        <taxon>Ricciaceae</taxon>
        <taxon>Riccia</taxon>
    </lineage>
</organism>
<dbReference type="AlphaFoldDB" id="A0ABD1ZH64"/>
<gene>
    <name evidence="1" type="ORF">R1flu_018550</name>
</gene>
<dbReference type="Proteomes" id="UP001605036">
    <property type="component" value="Unassembled WGS sequence"/>
</dbReference>
<dbReference type="EMBL" id="JBHFFA010000001">
    <property type="protein sequence ID" value="KAL2650422.1"/>
    <property type="molecule type" value="Genomic_DNA"/>
</dbReference>
<reference evidence="1 2" key="1">
    <citation type="submission" date="2024-09" db="EMBL/GenBank/DDBJ databases">
        <title>Chromosome-scale assembly of Riccia fluitans.</title>
        <authorList>
            <person name="Paukszto L."/>
            <person name="Sawicki J."/>
            <person name="Karawczyk K."/>
            <person name="Piernik-Szablinska J."/>
            <person name="Szczecinska M."/>
            <person name="Mazdziarz M."/>
        </authorList>
    </citation>
    <scope>NUCLEOTIDE SEQUENCE [LARGE SCALE GENOMIC DNA]</scope>
    <source>
        <strain evidence="1">Rf_01</strain>
        <tissue evidence="1">Aerial parts of the thallus</tissue>
    </source>
</reference>
<evidence type="ECO:0000313" key="2">
    <source>
        <dbReference type="Proteomes" id="UP001605036"/>
    </source>
</evidence>